<evidence type="ECO:0000313" key="2">
    <source>
        <dbReference type="Proteomes" id="UP001281147"/>
    </source>
</evidence>
<dbReference type="Proteomes" id="UP001281147">
    <property type="component" value="Unassembled WGS sequence"/>
</dbReference>
<evidence type="ECO:0000313" key="1">
    <source>
        <dbReference type="EMBL" id="KAK3697185.1"/>
    </source>
</evidence>
<name>A0ACC3MKF7_9PEZI</name>
<keyword evidence="2" id="KW-1185">Reference proteome</keyword>
<organism evidence="1 2">
    <name type="scientific">Vermiconidia calcicola</name>
    <dbReference type="NCBI Taxonomy" id="1690605"/>
    <lineage>
        <taxon>Eukaryota</taxon>
        <taxon>Fungi</taxon>
        <taxon>Dikarya</taxon>
        <taxon>Ascomycota</taxon>
        <taxon>Pezizomycotina</taxon>
        <taxon>Dothideomycetes</taxon>
        <taxon>Dothideomycetidae</taxon>
        <taxon>Mycosphaerellales</taxon>
        <taxon>Extremaceae</taxon>
        <taxon>Vermiconidia</taxon>
    </lineage>
</organism>
<comment type="caution">
    <text evidence="1">The sequence shown here is derived from an EMBL/GenBank/DDBJ whole genome shotgun (WGS) entry which is preliminary data.</text>
</comment>
<reference evidence="1" key="1">
    <citation type="submission" date="2023-07" db="EMBL/GenBank/DDBJ databases">
        <title>Black Yeasts Isolated from many extreme environments.</title>
        <authorList>
            <person name="Coleine C."/>
            <person name="Stajich J.E."/>
            <person name="Selbmann L."/>
        </authorList>
    </citation>
    <scope>NUCLEOTIDE SEQUENCE</scope>
    <source>
        <strain evidence="1">CCFEE 5714</strain>
    </source>
</reference>
<dbReference type="EMBL" id="JAUTXU010000230">
    <property type="protein sequence ID" value="KAK3697185.1"/>
    <property type="molecule type" value="Genomic_DNA"/>
</dbReference>
<protein>
    <submittedName>
        <fullName evidence="1">Uncharacterized protein</fullName>
    </submittedName>
</protein>
<sequence length="223" mass="24117">MRLLILGANGRTGQLAIDDALKRGHTVTALVRKPSSMQTQSGVTVVQGTPLNQPDIEKAFAATPKDTIQAVLVTLNASRETDSPFSKPVSPPNLIRDSVRNVTAVMARHNVKRIVIMSAFGVGSSYQQLPYVMRPVFRCTNMSVQMKDHDDVDAEVRKSEGLHWTLVRPAMLKEGTAAPARELGETGKGAGLLSGITRASVAEFMIKAVEEGTWLREAVVIAN</sequence>
<proteinExistence type="predicted"/>
<gene>
    <name evidence="1" type="ORF">LTR37_017586</name>
</gene>
<accession>A0ACC3MKF7</accession>